<name>A0A3R5U090_9STRA</name>
<protein>
    <recommendedName>
        <fullName evidence="3 12">Photosystem II reaction center protein Z</fullName>
    </recommendedName>
</protein>
<dbReference type="GO" id="GO:0009539">
    <property type="term" value="C:photosystem II reaction center"/>
    <property type="evidence" value="ECO:0007669"/>
    <property type="project" value="InterPro"/>
</dbReference>
<comment type="function">
    <text evidence="12">Controls the interaction of photosystem II (PSII) cores with the light-harvesting antenna, regulates electron flow through the 2 photosystem reaction centers. PSII is a light-driven water plastoquinone oxidoreductase, using light energy to abstract electrons from H(2)O, generating a proton gradient subsequently used for ATP formation.</text>
</comment>
<dbReference type="InterPro" id="IPR036512">
    <property type="entry name" value="PSII_PsbZ_sf"/>
</dbReference>
<dbReference type="GO" id="GO:0042549">
    <property type="term" value="P:photosystem II stabilization"/>
    <property type="evidence" value="ECO:0007669"/>
    <property type="project" value="InterPro"/>
</dbReference>
<evidence type="ECO:0000256" key="13">
    <source>
        <dbReference type="SAM" id="Phobius"/>
    </source>
</evidence>
<comment type="similarity">
    <text evidence="2 12">Belongs to the PsbZ family.</text>
</comment>
<evidence type="ECO:0000256" key="7">
    <source>
        <dbReference type="ARBA" id="ARBA00022989"/>
    </source>
</evidence>
<evidence type="ECO:0000313" key="14">
    <source>
        <dbReference type="EMBL" id="QAA11653.1"/>
    </source>
</evidence>
<reference evidence="14" key="1">
    <citation type="journal article" date="2019" name="Genome Biol. Evol.">
        <title>Plastid Genomes and Proteins Illuminate the Evolution of Eustigmatophyte Algae and Their Bacterial Endosymbionts.</title>
        <authorList>
            <person name="Sevcikova T."/>
            <person name="Yurchenko T."/>
            <person name="Fawley K.P."/>
            <person name="Amaral R."/>
            <person name="Strnad H."/>
            <person name="Santos L.M."/>
            <person name="Fawley M.W."/>
            <person name="Elias M."/>
        </authorList>
    </citation>
    <scope>NUCLEOTIDE SEQUENCE</scope>
</reference>
<dbReference type="Gene3D" id="1.10.287.740">
    <property type="entry name" value="Photosystem II PsbZ, reaction centre"/>
    <property type="match status" value="1"/>
</dbReference>
<keyword evidence="6 12" id="KW-0812">Transmembrane</keyword>
<evidence type="ECO:0000256" key="5">
    <source>
        <dbReference type="ARBA" id="ARBA00022531"/>
    </source>
</evidence>
<proteinExistence type="inferred from homology"/>
<evidence type="ECO:0000256" key="4">
    <source>
        <dbReference type="ARBA" id="ARBA00022469"/>
    </source>
</evidence>
<keyword evidence="10 12" id="KW-0604">Photosystem II</keyword>
<sequence length="61" mass="6329">MVSLVQTLTFLFILSSLLLIIVVPILFATSDQGGNTKGTVSGLAAFWGSLLVATAVANSFL</sequence>
<comment type="subunit">
    <text evidence="11">PSII is composed of 1 copy each of membrane proteins PsbA, PsbB, PsbC, PsbD, PsbE, PsbF, PsbH, PsbI, PsbJ, PsbK, PsbL, PsbM, PsbT, PsbY, PsbZ, Psb30/Ycf12, at least 3 peripheral proteins of the oxygen-evolving complex and a large number of cofactors. It forms dimeric complexes.</text>
</comment>
<evidence type="ECO:0000256" key="6">
    <source>
        <dbReference type="ARBA" id="ARBA00022692"/>
    </source>
</evidence>
<dbReference type="SUPFAM" id="SSF161055">
    <property type="entry name" value="PsbZ-like"/>
    <property type="match status" value="1"/>
</dbReference>
<dbReference type="GO" id="GO:0015979">
    <property type="term" value="P:photosynthesis"/>
    <property type="evidence" value="ECO:0007669"/>
    <property type="project" value="UniProtKB-KW"/>
</dbReference>
<feature type="transmembrane region" description="Helical" evidence="13">
    <location>
        <begin position="40"/>
        <end position="60"/>
    </location>
</feature>
<comment type="subcellular location">
    <subcellularLocation>
        <location evidence="1">Membrane</location>
    </subcellularLocation>
</comment>
<dbReference type="AlphaFoldDB" id="A0A3R5U090"/>
<evidence type="ECO:0000256" key="11">
    <source>
        <dbReference type="ARBA" id="ARBA00038734"/>
    </source>
</evidence>
<keyword evidence="4 12" id="KW-0674">Reaction center</keyword>
<geneLocation type="plastid" evidence="14"/>
<evidence type="ECO:0000256" key="9">
    <source>
        <dbReference type="ARBA" id="ARBA00023136"/>
    </source>
</evidence>
<dbReference type="RefSeq" id="YP_009550716.1">
    <property type="nucleotide sequence ID" value="NC_040297.1"/>
</dbReference>
<evidence type="ECO:0000256" key="1">
    <source>
        <dbReference type="ARBA" id="ARBA00004370"/>
    </source>
</evidence>
<evidence type="ECO:0000256" key="12">
    <source>
        <dbReference type="RuleBase" id="RU003472"/>
    </source>
</evidence>
<evidence type="ECO:0000256" key="10">
    <source>
        <dbReference type="ARBA" id="ARBA00023276"/>
    </source>
</evidence>
<evidence type="ECO:0000256" key="2">
    <source>
        <dbReference type="ARBA" id="ARBA00008367"/>
    </source>
</evidence>
<keyword evidence="14" id="KW-0934">Plastid</keyword>
<dbReference type="InterPro" id="IPR002644">
    <property type="entry name" value="PSII_PsbZ"/>
</dbReference>
<dbReference type="Pfam" id="PF01737">
    <property type="entry name" value="Ycf9"/>
    <property type="match status" value="1"/>
</dbReference>
<keyword evidence="7 13" id="KW-1133">Transmembrane helix</keyword>
<accession>A0A3R5U090</accession>
<keyword evidence="5 12" id="KW-0602">Photosynthesis</keyword>
<dbReference type="EMBL" id="MK281455">
    <property type="protein sequence ID" value="QAA11653.1"/>
    <property type="molecule type" value="Genomic_DNA"/>
</dbReference>
<dbReference type="NCBIfam" id="TIGR03043">
    <property type="entry name" value="PS_II_psbZ"/>
    <property type="match status" value="1"/>
</dbReference>
<evidence type="ECO:0000256" key="8">
    <source>
        <dbReference type="ARBA" id="ARBA00023078"/>
    </source>
</evidence>
<dbReference type="GeneID" id="38947781"/>
<gene>
    <name evidence="14" type="primary">psbZ</name>
</gene>
<evidence type="ECO:0000256" key="3">
    <source>
        <dbReference type="ARBA" id="ARBA00021665"/>
    </source>
</evidence>
<keyword evidence="8 12" id="KW-0793">Thylakoid</keyword>
<organism evidence="14">
    <name type="scientific">Eustigmatophyceae sp. Mont 10/10-1w</name>
    <dbReference type="NCBI Taxonomy" id="2506145"/>
    <lineage>
        <taxon>Eukaryota</taxon>
        <taxon>Sar</taxon>
        <taxon>Stramenopiles</taxon>
        <taxon>Ochrophyta</taxon>
        <taxon>Eustigmatophyceae</taxon>
    </lineage>
</organism>
<keyword evidence="9 13" id="KW-0472">Membrane</keyword>
<feature type="transmembrane region" description="Helical" evidence="13">
    <location>
        <begin position="6"/>
        <end position="28"/>
    </location>
</feature>